<proteinExistence type="predicted"/>
<dbReference type="Proteomes" id="UP001223520">
    <property type="component" value="Chromosome"/>
</dbReference>
<keyword evidence="2" id="KW-1185">Reference proteome</keyword>
<dbReference type="PROSITE" id="PS51257">
    <property type="entry name" value="PROKAR_LIPOPROTEIN"/>
    <property type="match status" value="1"/>
</dbReference>
<dbReference type="AlphaFoldDB" id="A0AAJ6PCI8"/>
<protein>
    <recommendedName>
        <fullName evidence="3">Lipoprotein</fullName>
    </recommendedName>
</protein>
<dbReference type="EMBL" id="CP124543">
    <property type="protein sequence ID" value="WGV28931.1"/>
    <property type="molecule type" value="Genomic_DNA"/>
</dbReference>
<evidence type="ECO:0000313" key="2">
    <source>
        <dbReference type="Proteomes" id="UP001223520"/>
    </source>
</evidence>
<accession>A0AAJ6PCI8</accession>
<sequence length="147" mass="16023">MLSILKRTAILLFAAAIALLFTGCGESKVVQCNKLIKVANQATVLGQELSKNSQSAKSTKGLTETATKIDQIATQMKALEIKDEKLQSFQGRFLKLYQDSSRNLNQTAIAIDKKNIPAANKFLASLKKSTNEETAIIKEIKGYCAAK</sequence>
<dbReference type="KEGG" id="hbq:QI031_27225"/>
<gene>
    <name evidence="1" type="ORF">QI031_27225</name>
</gene>
<evidence type="ECO:0008006" key="3">
    <source>
        <dbReference type="Google" id="ProtNLM"/>
    </source>
</evidence>
<organism evidence="1 2">
    <name type="scientific">Halotia branconii CENA392</name>
    <dbReference type="NCBI Taxonomy" id="1539056"/>
    <lineage>
        <taxon>Bacteria</taxon>
        <taxon>Bacillati</taxon>
        <taxon>Cyanobacteriota</taxon>
        <taxon>Cyanophyceae</taxon>
        <taxon>Nostocales</taxon>
        <taxon>Nodulariaceae</taxon>
        <taxon>Halotia</taxon>
    </lineage>
</organism>
<name>A0AAJ6PCI8_9CYAN</name>
<evidence type="ECO:0000313" key="1">
    <source>
        <dbReference type="EMBL" id="WGV28931.1"/>
    </source>
</evidence>
<reference evidence="1 2" key="1">
    <citation type="journal article" date="2023" name="Limnol Oceanogr Lett">
        <title>Environmental adaptations by the intertidal Antarctic cyanobacterium Halotia branconii CENA392 as revealed using long-read genome sequencing.</title>
        <authorList>
            <person name="Dextro R.B."/>
            <person name="Delbaje E."/>
            <person name="Freitas P.N.N."/>
            <person name="Geraldes V."/>
            <person name="Pinto E."/>
            <person name="Long P.F."/>
            <person name="Fiore M.F."/>
        </authorList>
    </citation>
    <scope>NUCLEOTIDE SEQUENCE [LARGE SCALE GENOMIC DNA]</scope>
    <source>
        <strain evidence="1 2">CENA392</strain>
    </source>
</reference>